<dbReference type="InterPro" id="IPR042150">
    <property type="entry name" value="MmRce1-like"/>
</dbReference>
<dbReference type="InterPro" id="IPR003675">
    <property type="entry name" value="Rce1/LyrA-like_dom"/>
</dbReference>
<dbReference type="EMBL" id="JAZGQO010000011">
    <property type="protein sequence ID" value="KAK6172622.1"/>
    <property type="molecule type" value="Genomic_DNA"/>
</dbReference>
<gene>
    <name evidence="3" type="ORF">SNE40_016239</name>
</gene>
<dbReference type="AlphaFoldDB" id="A0AAN8J8C2"/>
<evidence type="ECO:0000256" key="1">
    <source>
        <dbReference type="SAM" id="Phobius"/>
    </source>
</evidence>
<reference evidence="3 4" key="1">
    <citation type="submission" date="2024-01" db="EMBL/GenBank/DDBJ databases">
        <title>The genome of the rayed Mediterranean limpet Patella caerulea (Linnaeus, 1758).</title>
        <authorList>
            <person name="Anh-Thu Weber A."/>
            <person name="Halstead-Nussloch G."/>
        </authorList>
    </citation>
    <scope>NUCLEOTIDE SEQUENCE [LARGE SCALE GENOMIC DNA]</scope>
    <source>
        <strain evidence="3">AATW-2023a</strain>
        <tissue evidence="3">Whole specimen</tissue>
    </source>
</reference>
<dbReference type="Proteomes" id="UP001347796">
    <property type="component" value="Unassembled WGS sequence"/>
</dbReference>
<dbReference type="PANTHER" id="PTHR35797">
    <property type="entry name" value="PROTEASE-RELATED"/>
    <property type="match status" value="1"/>
</dbReference>
<feature type="transmembrane region" description="Helical" evidence="1">
    <location>
        <begin position="230"/>
        <end position="252"/>
    </location>
</feature>
<evidence type="ECO:0000313" key="4">
    <source>
        <dbReference type="Proteomes" id="UP001347796"/>
    </source>
</evidence>
<dbReference type="Pfam" id="PF02517">
    <property type="entry name" value="Rce1-like"/>
    <property type="match status" value="1"/>
</dbReference>
<comment type="caution">
    <text evidence="3">The sequence shown here is derived from an EMBL/GenBank/DDBJ whole genome shotgun (WGS) entry which is preliminary data.</text>
</comment>
<proteinExistence type="predicted"/>
<keyword evidence="1" id="KW-0472">Membrane</keyword>
<keyword evidence="4" id="KW-1185">Reference proteome</keyword>
<name>A0AAN8J8C2_PATCE</name>
<accession>A0AAN8J8C2</accession>
<feature type="transmembrane region" description="Helical" evidence="1">
    <location>
        <begin position="67"/>
        <end position="93"/>
    </location>
</feature>
<evidence type="ECO:0000313" key="3">
    <source>
        <dbReference type="EMBL" id="KAK6172622.1"/>
    </source>
</evidence>
<dbReference type="PANTHER" id="PTHR35797:SF1">
    <property type="entry name" value="PROTEASE"/>
    <property type="match status" value="1"/>
</dbReference>
<feature type="transmembrane region" description="Helical" evidence="1">
    <location>
        <begin position="31"/>
        <end position="55"/>
    </location>
</feature>
<dbReference type="GO" id="GO:0004175">
    <property type="term" value="F:endopeptidase activity"/>
    <property type="evidence" value="ECO:0007669"/>
    <property type="project" value="UniProtKB-ARBA"/>
</dbReference>
<dbReference type="GO" id="GO:0080120">
    <property type="term" value="P:CAAX-box protein maturation"/>
    <property type="evidence" value="ECO:0007669"/>
    <property type="project" value="UniProtKB-ARBA"/>
</dbReference>
<feature type="domain" description="CAAX prenyl protease 2/Lysostaphin resistance protein A-like" evidence="2">
    <location>
        <begin position="107"/>
        <end position="207"/>
    </location>
</feature>
<organism evidence="3 4">
    <name type="scientific">Patella caerulea</name>
    <name type="common">Rayed Mediterranean limpet</name>
    <dbReference type="NCBI Taxonomy" id="87958"/>
    <lineage>
        <taxon>Eukaryota</taxon>
        <taxon>Metazoa</taxon>
        <taxon>Spiralia</taxon>
        <taxon>Lophotrochozoa</taxon>
        <taxon>Mollusca</taxon>
        <taxon>Gastropoda</taxon>
        <taxon>Patellogastropoda</taxon>
        <taxon>Patelloidea</taxon>
        <taxon>Patellidae</taxon>
        <taxon>Patella</taxon>
    </lineage>
</organism>
<keyword evidence="1" id="KW-1133">Transmembrane helix</keyword>
<feature type="transmembrane region" description="Helical" evidence="1">
    <location>
        <begin position="168"/>
        <end position="190"/>
    </location>
</feature>
<protein>
    <recommendedName>
        <fullName evidence="2">CAAX prenyl protease 2/Lysostaphin resistance protein A-like domain-containing protein</fullName>
    </recommendedName>
</protein>
<feature type="transmembrane region" description="Helical" evidence="1">
    <location>
        <begin position="7"/>
        <end position="25"/>
    </location>
</feature>
<sequence length="257" mass="28518">MSATTCIWFGVITDVITGLWVYFGRELPFKILSYAMFFPTIIAFLFVDNIFDFVIRVSGVEQIGVSLLYGFLAGPISVSIVGICATVVVFMGWGVRTNFKQEGHNNVFVPAFLRAAGEEIGWRCFMLPCLMSYYSPAVALLISGIIWGFFHVPVLILLTCKLQPPKPYITVLVQCIACVLSAFPHGWIAVKSGYSLWASTMMHAAWNRINPAILGSIYTQQPGYIEGDQWLINGEGLIGCMVMLPIAAFTLWDLSPY</sequence>
<feature type="transmembrane region" description="Helical" evidence="1">
    <location>
        <begin position="133"/>
        <end position="156"/>
    </location>
</feature>
<evidence type="ECO:0000259" key="2">
    <source>
        <dbReference type="Pfam" id="PF02517"/>
    </source>
</evidence>
<keyword evidence="1" id="KW-0812">Transmembrane</keyword>